<organism evidence="2">
    <name type="scientific">Firmicutes phage HS16</name>
    <dbReference type="NCBI Taxonomy" id="3056394"/>
    <lineage>
        <taxon>Viruses</taxon>
    </lineage>
</organism>
<feature type="coiled-coil region" evidence="1">
    <location>
        <begin position="251"/>
        <end position="278"/>
    </location>
</feature>
<reference evidence="2" key="1">
    <citation type="submission" date="2023-04" db="EMBL/GenBank/DDBJ databases">
        <title>The human skin virome in hidradenitis suppurativa patients.</title>
        <authorList>
            <person name="Jansen D."/>
        </authorList>
    </citation>
    <scope>NUCLEOTIDE SEQUENCE</scope>
    <source>
        <strain evidence="2">VC4_HSPhageA</strain>
    </source>
</reference>
<proteinExistence type="predicted"/>
<name>A0AA49X4Q5_9VIRU</name>
<evidence type="ECO:0000256" key="1">
    <source>
        <dbReference type="SAM" id="Coils"/>
    </source>
</evidence>
<dbReference type="EMBL" id="OQ890324">
    <property type="protein sequence ID" value="WLJ26265.1"/>
    <property type="molecule type" value="Genomic_DNA"/>
</dbReference>
<accession>A0AA49X4Q5</accession>
<evidence type="ECO:0000313" key="2">
    <source>
        <dbReference type="EMBL" id="WLJ26265.1"/>
    </source>
</evidence>
<keyword evidence="1" id="KW-0175">Coiled coil</keyword>
<sequence length="283" mass="33248">MEEKYFLDEKGLKELGEFLRQYYVSDDKYFKDYVELYNKVVYLEKPKVLPDNTDIKDIKTDGLYVVNGITLKDSPVLEEFTDYQADRILGTHNWYVPPYISPYMLLKVRHMGEDILYFLFDSIFDITHYAVFNSKRDRFSWRTKYFSFSRRNDIIDLINTMFEANPSLTHIANDEYIDGWNLSSPYIQQAELHYNSDNITAKVTVNYDAGKIEYCEEENEGTFLLGATENSAGVMSADDKKKLNSIDIEKYAQQEKDIQTMKEEITQLKTQIEKLQASINNKE</sequence>
<protein>
    <submittedName>
        <fullName evidence="2">Uncharacterized protein</fullName>
    </submittedName>
</protein>